<dbReference type="GO" id="GO:0003824">
    <property type="term" value="F:catalytic activity"/>
    <property type="evidence" value="ECO:0007669"/>
    <property type="project" value="InterPro"/>
</dbReference>
<evidence type="ECO:0000313" key="2">
    <source>
        <dbReference type="EMBL" id="AMW06968.1"/>
    </source>
</evidence>
<dbReference type="eggNOG" id="COG0775">
    <property type="taxonomic scope" value="Bacteria"/>
</dbReference>
<dbReference type="GO" id="GO:0009116">
    <property type="term" value="P:nucleoside metabolic process"/>
    <property type="evidence" value="ECO:0007669"/>
    <property type="project" value="InterPro"/>
</dbReference>
<name>A0A143BPN3_9BACT</name>
<evidence type="ECO:0000259" key="1">
    <source>
        <dbReference type="Pfam" id="PF01048"/>
    </source>
</evidence>
<dbReference type="PANTHER" id="PTHR21234">
    <property type="entry name" value="PURINE NUCLEOSIDE PHOSPHORYLASE"/>
    <property type="match status" value="1"/>
</dbReference>
<feature type="domain" description="Nucleoside phosphorylase" evidence="1">
    <location>
        <begin position="19"/>
        <end position="289"/>
    </location>
</feature>
<dbReference type="Proteomes" id="UP000076404">
    <property type="component" value="Chromosome"/>
</dbReference>
<dbReference type="InterPro" id="IPR000845">
    <property type="entry name" value="Nucleoside_phosphorylase_d"/>
</dbReference>
<dbReference type="Gene3D" id="3.40.50.1580">
    <property type="entry name" value="Nucleoside phosphorylase domain"/>
    <property type="match status" value="1"/>
</dbReference>
<protein>
    <recommendedName>
        <fullName evidence="1">Nucleoside phosphorylase domain-containing protein</fullName>
    </recommendedName>
</protein>
<dbReference type="EMBL" id="CP011454">
    <property type="protein sequence ID" value="AMW06968.1"/>
    <property type="molecule type" value="Genomic_DNA"/>
</dbReference>
<dbReference type="InterPro" id="IPR035994">
    <property type="entry name" value="Nucleoside_phosphorylase_sf"/>
</dbReference>
<dbReference type="Pfam" id="PF01048">
    <property type="entry name" value="PNP_UDP_1"/>
    <property type="match status" value="1"/>
</dbReference>
<gene>
    <name evidence="2" type="ORF">GEMMAAP_16960</name>
</gene>
<dbReference type="PANTHER" id="PTHR21234:SF42">
    <property type="entry name" value="PHOSPHORYLASE SUPERFAMILY PROTEIN"/>
    <property type="match status" value="1"/>
</dbReference>
<dbReference type="KEGG" id="gph:GEMMAAP_16960"/>
<dbReference type="CDD" id="cd09008">
    <property type="entry name" value="MTAN"/>
    <property type="match status" value="1"/>
</dbReference>
<evidence type="ECO:0000313" key="3">
    <source>
        <dbReference type="Proteomes" id="UP000076404"/>
    </source>
</evidence>
<reference evidence="2 3" key="1">
    <citation type="journal article" date="2014" name="Proc. Natl. Acad. Sci. U.S.A.">
        <title>Functional type 2 photosynthetic reaction centers found in the rare bacterial phylum Gemmatimonadetes.</title>
        <authorList>
            <person name="Zeng Y."/>
            <person name="Feng F."/>
            <person name="Medova H."/>
            <person name="Dean J."/>
            <person name="Koblizek M."/>
        </authorList>
    </citation>
    <scope>NUCLEOTIDE SEQUENCE [LARGE SCALE GENOMIC DNA]</scope>
    <source>
        <strain evidence="2 3">AP64</strain>
    </source>
</reference>
<dbReference type="AlphaFoldDB" id="A0A143BPN3"/>
<dbReference type="STRING" id="1379270.GEMMAAP_16960"/>
<reference evidence="2 3" key="2">
    <citation type="journal article" date="2016" name="Environ. Microbiol. Rep.">
        <title>Metagenomic evidence for the presence of phototrophic Gemmatimonadetes bacteria in diverse environments.</title>
        <authorList>
            <person name="Zeng Y."/>
            <person name="Baumbach J."/>
            <person name="Barbosa E.G."/>
            <person name="Azevedo V."/>
            <person name="Zhang C."/>
            <person name="Koblizek M."/>
        </authorList>
    </citation>
    <scope>NUCLEOTIDE SEQUENCE [LARGE SCALE GENOMIC DNA]</scope>
    <source>
        <strain evidence="2 3">AP64</strain>
    </source>
</reference>
<keyword evidence="3" id="KW-1185">Reference proteome</keyword>
<dbReference type="eggNOG" id="COG0457">
    <property type="taxonomic scope" value="Bacteria"/>
</dbReference>
<organism evidence="2 3">
    <name type="scientific">Gemmatimonas phototrophica</name>
    <dbReference type="NCBI Taxonomy" id="1379270"/>
    <lineage>
        <taxon>Bacteria</taxon>
        <taxon>Pseudomonadati</taxon>
        <taxon>Gemmatimonadota</taxon>
        <taxon>Gemmatimonadia</taxon>
        <taxon>Gemmatimonadales</taxon>
        <taxon>Gemmatimonadaceae</taxon>
        <taxon>Gemmatimonas</taxon>
    </lineage>
</organism>
<accession>A0A143BPN3</accession>
<dbReference type="SUPFAM" id="SSF53167">
    <property type="entry name" value="Purine and uridine phosphorylases"/>
    <property type="match status" value="1"/>
</dbReference>
<proteinExistence type="predicted"/>
<sequence length="302" mass="32053">MVRSARPNATTAPSPDVPRIAIMSAFDAEWQALRAATDITGSRVVNNRTYYFGRLAGHDVVLLLSGFSMVNAAMTTQALLDRIPVKAIVFSGIAGGVNPGLNVGDVTVPAQWGNYQEQVFARETAQGFEPARRTTDFGGYGMMFPQGTSVTVAGAPPDSLVRQFWFQADSTSLAIARTVASQVTLSRCTSGGTCLAHAPRIVVGGNGVSGPTFVDNAAYREWVWKTFRADALDMETSAVALVAQENAVPYIAFRSLSDLAGGNGDRNEARTFGVLASANSAAVVMAFLKALPPTAFPPSRRR</sequence>